<protein>
    <submittedName>
        <fullName evidence="2">Uncharacterized protein</fullName>
    </submittedName>
</protein>
<organism evidence="2 3">
    <name type="scientific">Streptomyces buecherae</name>
    <dbReference type="NCBI Taxonomy" id="2763006"/>
    <lineage>
        <taxon>Bacteria</taxon>
        <taxon>Bacillati</taxon>
        <taxon>Actinomycetota</taxon>
        <taxon>Actinomycetes</taxon>
        <taxon>Kitasatosporales</taxon>
        <taxon>Streptomycetaceae</taxon>
        <taxon>Streptomyces</taxon>
    </lineage>
</organism>
<evidence type="ECO:0000313" key="2">
    <source>
        <dbReference type="EMBL" id="QKW51681.1"/>
    </source>
</evidence>
<dbReference type="RefSeq" id="WP_176163398.1">
    <property type="nucleotide sequence ID" value="NZ_CP054929.1"/>
</dbReference>
<feature type="compositionally biased region" description="Pro residues" evidence="1">
    <location>
        <begin position="260"/>
        <end position="272"/>
    </location>
</feature>
<dbReference type="Proteomes" id="UP000509303">
    <property type="component" value="Chromosome"/>
</dbReference>
<dbReference type="AlphaFoldDB" id="A0A7H8NB77"/>
<accession>A0A7H8NB77</accession>
<name>A0A7H8NB77_9ACTN</name>
<proteinExistence type="predicted"/>
<reference evidence="2 3" key="1">
    <citation type="submission" date="2020-06" db="EMBL/GenBank/DDBJ databases">
        <title>Genome mining for natural products.</title>
        <authorList>
            <person name="Zhang B."/>
            <person name="Shi J."/>
            <person name="Ge H."/>
        </authorList>
    </citation>
    <scope>NUCLEOTIDE SEQUENCE [LARGE SCALE GENOMIC DNA]</scope>
    <source>
        <strain evidence="2 3">NA00687</strain>
    </source>
</reference>
<feature type="region of interest" description="Disordered" evidence="1">
    <location>
        <begin position="239"/>
        <end position="281"/>
    </location>
</feature>
<keyword evidence="3" id="KW-1185">Reference proteome</keyword>
<evidence type="ECO:0000256" key="1">
    <source>
        <dbReference type="SAM" id="MobiDB-lite"/>
    </source>
</evidence>
<dbReference type="EMBL" id="CP054929">
    <property type="protein sequence ID" value="QKW51681.1"/>
    <property type="molecule type" value="Genomic_DNA"/>
</dbReference>
<evidence type="ECO:0000313" key="3">
    <source>
        <dbReference type="Proteomes" id="UP000509303"/>
    </source>
</evidence>
<gene>
    <name evidence="2" type="ORF">HUT08_21560</name>
</gene>
<sequence>MATIPLDLLDRIRALERQVRELTGRAQMRPPLNTVTSGAVTIGGGGILQVQQPTGAVVFHVGQSGAGDWGILMQREDDRPAFSVGGGRDALSAQTVRLWARSGRVLVMDDPYSPRFLGRPYTSVPLYPTAAQASTSSTYGFAWVGGGPAHNPVAVLQTATWAGAGGGQVRITMTPEGGTATKVAEYDVPASSWLTKTITQPLHGCDYLTHVHWQIEHRAKTAGQSVETRVFSSYTRQCASAAEEPSPPPGAAAARTAAAPQPPLPPPDPAPPTAGLDRPPA</sequence>